<feature type="compositionally biased region" description="Basic and acidic residues" evidence="1">
    <location>
        <begin position="123"/>
        <end position="137"/>
    </location>
</feature>
<dbReference type="Proteomes" id="UP000314294">
    <property type="component" value="Unassembled WGS sequence"/>
</dbReference>
<gene>
    <name evidence="2" type="ORF">EYF80_056729</name>
</gene>
<accession>A0A4Z2EWD3</accession>
<comment type="caution">
    <text evidence="2">The sequence shown here is derived from an EMBL/GenBank/DDBJ whole genome shotgun (WGS) entry which is preliminary data.</text>
</comment>
<feature type="region of interest" description="Disordered" evidence="1">
    <location>
        <begin position="53"/>
        <end position="174"/>
    </location>
</feature>
<dbReference type="EMBL" id="SRLO01002355">
    <property type="protein sequence ID" value="TNN33108.1"/>
    <property type="molecule type" value="Genomic_DNA"/>
</dbReference>
<protein>
    <submittedName>
        <fullName evidence="2">Uncharacterized protein</fullName>
    </submittedName>
</protein>
<name>A0A4Z2EWD3_9TELE</name>
<feature type="compositionally biased region" description="Basic and acidic residues" evidence="1">
    <location>
        <begin position="57"/>
        <end position="73"/>
    </location>
</feature>
<sequence length="174" mass="19270">MGQWAALIGRALITCGNRLKEVRVLSRQYLLEPISPSLRNAVKHFIRSRRPGALKVTRGDEETRRRGDEETNRRAQTLSPALPTWTDPSPGLIHHSSSGVSWEQEEETGNRRQGAGGRGQEAGGREQEAGGREQETRGRRKGTGRREQEEGSRRQGAGGREQEEGGTLSLSLLH</sequence>
<organism evidence="2 3">
    <name type="scientific">Liparis tanakae</name>
    <name type="common">Tanaka's snailfish</name>
    <dbReference type="NCBI Taxonomy" id="230148"/>
    <lineage>
        <taxon>Eukaryota</taxon>
        <taxon>Metazoa</taxon>
        <taxon>Chordata</taxon>
        <taxon>Craniata</taxon>
        <taxon>Vertebrata</taxon>
        <taxon>Euteleostomi</taxon>
        <taxon>Actinopterygii</taxon>
        <taxon>Neopterygii</taxon>
        <taxon>Teleostei</taxon>
        <taxon>Neoteleostei</taxon>
        <taxon>Acanthomorphata</taxon>
        <taxon>Eupercaria</taxon>
        <taxon>Perciformes</taxon>
        <taxon>Cottioidei</taxon>
        <taxon>Cottales</taxon>
        <taxon>Liparidae</taxon>
        <taxon>Liparis</taxon>
    </lineage>
</organism>
<dbReference type="AlphaFoldDB" id="A0A4Z2EWD3"/>
<reference evidence="2 3" key="1">
    <citation type="submission" date="2019-03" db="EMBL/GenBank/DDBJ databases">
        <title>First draft genome of Liparis tanakae, snailfish: a comprehensive survey of snailfish specific genes.</title>
        <authorList>
            <person name="Kim W."/>
            <person name="Song I."/>
            <person name="Jeong J.-H."/>
            <person name="Kim D."/>
            <person name="Kim S."/>
            <person name="Ryu S."/>
            <person name="Song J.Y."/>
            <person name="Lee S.K."/>
        </authorList>
    </citation>
    <scope>NUCLEOTIDE SEQUENCE [LARGE SCALE GENOMIC DNA]</scope>
    <source>
        <tissue evidence="2">Muscle</tissue>
    </source>
</reference>
<feature type="compositionally biased region" description="Basic and acidic residues" evidence="1">
    <location>
        <begin position="144"/>
        <end position="153"/>
    </location>
</feature>
<evidence type="ECO:0000313" key="3">
    <source>
        <dbReference type="Proteomes" id="UP000314294"/>
    </source>
</evidence>
<keyword evidence="3" id="KW-1185">Reference proteome</keyword>
<evidence type="ECO:0000313" key="2">
    <source>
        <dbReference type="EMBL" id="TNN33108.1"/>
    </source>
</evidence>
<evidence type="ECO:0000256" key="1">
    <source>
        <dbReference type="SAM" id="MobiDB-lite"/>
    </source>
</evidence>
<proteinExistence type="predicted"/>